<proteinExistence type="inferred from homology"/>
<dbReference type="InterPro" id="IPR011611">
    <property type="entry name" value="PfkB_dom"/>
</dbReference>
<sequence>MDKVIGMGNALVDILAKLDNDAVLDRIALPKGSMQLLGEERYADLLEEISKMPTQRVTGGSAGNVMKGLAELGAAPGFIGKTAADANGDFYAETCKDMGVDFVRLHDDTLHTGVALTFISPDAQRTFGTYLGAASNLQPEDIRPEFFEGYKYFFIEGYLTQNHELIERAVDMARNAGLKICLDLASYNIVEADHEFFQYLLQKTDIVFANEEESYAFTKKEPAEALEELAKLCETVVVKTGKKGSLVARGSERAVCEALPADVVDTTGAGDSYAAGFLYGLITGMTLENCARTGTLLASTVVQHIGATPPAEAWNAIRAEVAKLK</sequence>
<dbReference type="PANTHER" id="PTHR43320">
    <property type="entry name" value="SUGAR KINASE"/>
    <property type="match status" value="1"/>
</dbReference>
<reference evidence="5 6" key="1">
    <citation type="submission" date="2018-11" db="EMBL/GenBank/DDBJ databases">
        <authorList>
            <person name="Na S.W."/>
            <person name="Baik M."/>
        </authorList>
    </citation>
    <scope>NUCLEOTIDE SEQUENCE [LARGE SCALE GENOMIC DNA]</scope>
    <source>
        <strain evidence="5 6">E39</strain>
    </source>
</reference>
<dbReference type="InterPro" id="IPR002173">
    <property type="entry name" value="Carboh/pur_kinase_PfkB_CS"/>
</dbReference>
<dbReference type="EMBL" id="CP033459">
    <property type="protein sequence ID" value="QFQ13001.1"/>
    <property type="molecule type" value="Genomic_DNA"/>
</dbReference>
<dbReference type="GO" id="GO:0016301">
    <property type="term" value="F:kinase activity"/>
    <property type="evidence" value="ECO:0007669"/>
    <property type="project" value="UniProtKB-KW"/>
</dbReference>
<evidence type="ECO:0000256" key="3">
    <source>
        <dbReference type="ARBA" id="ARBA00022777"/>
    </source>
</evidence>
<dbReference type="OrthoDB" id="9779730at2"/>
<dbReference type="KEGG" id="alq:C7Y71_008205"/>
<evidence type="ECO:0000256" key="1">
    <source>
        <dbReference type="ARBA" id="ARBA00010688"/>
    </source>
</evidence>
<dbReference type="AlphaFoldDB" id="A0A5P8E7N0"/>
<dbReference type="Gene3D" id="3.40.1190.20">
    <property type="match status" value="1"/>
</dbReference>
<gene>
    <name evidence="5" type="ORF">C7Y71_008205</name>
</gene>
<keyword evidence="3 5" id="KW-0418">Kinase</keyword>
<dbReference type="Proteomes" id="UP000249375">
    <property type="component" value="Chromosome"/>
</dbReference>
<dbReference type="CDD" id="cd01168">
    <property type="entry name" value="adenosine_kinase"/>
    <property type="match status" value="1"/>
</dbReference>
<organism evidence="5 6">
    <name type="scientific">Pseudoprevotella muciniphila</name>
    <dbReference type="NCBI Taxonomy" id="2133944"/>
    <lineage>
        <taxon>Bacteria</taxon>
        <taxon>Pseudomonadati</taxon>
        <taxon>Bacteroidota</taxon>
        <taxon>Bacteroidia</taxon>
        <taxon>Bacteroidales</taxon>
        <taxon>Prevotellaceae</taxon>
        <taxon>Pseudoprevotella</taxon>
    </lineage>
</organism>
<dbReference type="Pfam" id="PF00294">
    <property type="entry name" value="PfkB"/>
    <property type="match status" value="1"/>
</dbReference>
<dbReference type="PANTHER" id="PTHR43320:SF3">
    <property type="entry name" value="CARBOHYDRATE KINASE PFKB DOMAIN-CONTAINING PROTEIN"/>
    <property type="match status" value="1"/>
</dbReference>
<evidence type="ECO:0000313" key="6">
    <source>
        <dbReference type="Proteomes" id="UP000249375"/>
    </source>
</evidence>
<accession>A0A5P8E7N0</accession>
<evidence type="ECO:0000313" key="5">
    <source>
        <dbReference type="EMBL" id="QFQ13001.1"/>
    </source>
</evidence>
<dbReference type="InterPro" id="IPR052700">
    <property type="entry name" value="Carb_kinase_PfkB-like"/>
</dbReference>
<evidence type="ECO:0000256" key="2">
    <source>
        <dbReference type="ARBA" id="ARBA00022679"/>
    </source>
</evidence>
<evidence type="ECO:0000259" key="4">
    <source>
        <dbReference type="Pfam" id="PF00294"/>
    </source>
</evidence>
<comment type="similarity">
    <text evidence="1">Belongs to the carbohydrate kinase PfkB family.</text>
</comment>
<protein>
    <submittedName>
        <fullName evidence="5">Adenosine kinase</fullName>
    </submittedName>
</protein>
<dbReference type="SUPFAM" id="SSF53613">
    <property type="entry name" value="Ribokinase-like"/>
    <property type="match status" value="1"/>
</dbReference>
<dbReference type="RefSeq" id="WP_111898069.1">
    <property type="nucleotide sequence ID" value="NZ_CP033459.1"/>
</dbReference>
<name>A0A5P8E7N0_9BACT</name>
<keyword evidence="6" id="KW-1185">Reference proteome</keyword>
<dbReference type="PROSITE" id="PS00584">
    <property type="entry name" value="PFKB_KINASES_2"/>
    <property type="match status" value="1"/>
</dbReference>
<dbReference type="InterPro" id="IPR029056">
    <property type="entry name" value="Ribokinase-like"/>
</dbReference>
<feature type="domain" description="Carbohydrate kinase PfkB" evidence="4">
    <location>
        <begin position="55"/>
        <end position="312"/>
    </location>
</feature>
<keyword evidence="2" id="KW-0808">Transferase</keyword>